<proteinExistence type="predicted"/>
<dbReference type="Proteomes" id="UP000254937">
    <property type="component" value="Unassembled WGS sequence"/>
</dbReference>
<protein>
    <submittedName>
        <fullName evidence="1">Uncharacterized protein</fullName>
    </submittedName>
</protein>
<name>A0A370P7I6_ASPPH</name>
<organism evidence="1 2">
    <name type="scientific">Aspergillus phoenicis ATCC 13157</name>
    <dbReference type="NCBI Taxonomy" id="1353007"/>
    <lineage>
        <taxon>Eukaryota</taxon>
        <taxon>Fungi</taxon>
        <taxon>Dikarya</taxon>
        <taxon>Ascomycota</taxon>
        <taxon>Pezizomycotina</taxon>
        <taxon>Eurotiomycetes</taxon>
        <taxon>Eurotiomycetidae</taxon>
        <taxon>Eurotiales</taxon>
        <taxon>Aspergillaceae</taxon>
        <taxon>Aspergillus</taxon>
    </lineage>
</organism>
<evidence type="ECO:0000313" key="2">
    <source>
        <dbReference type="Proteomes" id="UP000254937"/>
    </source>
</evidence>
<reference evidence="1 2" key="1">
    <citation type="submission" date="2018-07" db="EMBL/GenBank/DDBJ databases">
        <title>Section-level genome sequencing of Aspergillus section Nigri to investigate inter- and intra-species variation.</title>
        <authorList>
            <consortium name="DOE Joint Genome Institute"/>
            <person name="Vesth T.C."/>
            <person name="Nybo J.L."/>
            <person name="Theobald S."/>
            <person name="Frisvad J.C."/>
            <person name="Larsen T.O."/>
            <person name="Nielsen K.F."/>
            <person name="Hoof J.B."/>
            <person name="Brandl J."/>
            <person name="Salamov A."/>
            <person name="Riley R."/>
            <person name="Gladden J.M."/>
            <person name="Phatale P."/>
            <person name="Nielsen M.T."/>
            <person name="Lyhne E.K."/>
            <person name="Kogle M.E."/>
            <person name="Strasser K."/>
            <person name="McDonnell E."/>
            <person name="Barry K."/>
            <person name="Clum A."/>
            <person name="Chen C."/>
            <person name="Nolan M."/>
            <person name="Sandor L."/>
            <person name="Kuo A."/>
            <person name="Lipzen A."/>
            <person name="Hainaut M."/>
            <person name="Drula E."/>
            <person name="Tsang A."/>
            <person name="Magnuson J.K."/>
            <person name="Henrissat B."/>
            <person name="Wiebenga A."/>
            <person name="Simmons B.A."/>
            <person name="Makela M.R."/>
            <person name="De vries R.P."/>
            <person name="Grigoriev I.V."/>
            <person name="Mortensen U.H."/>
            <person name="Baker S.E."/>
            <person name="Andersen M.R."/>
        </authorList>
    </citation>
    <scope>NUCLEOTIDE SEQUENCE [LARGE SCALE GENOMIC DNA]</scope>
    <source>
        <strain evidence="1 2">ATCC 13157</strain>
    </source>
</reference>
<accession>A0A370P7I6</accession>
<gene>
    <name evidence="1" type="ORF">M752DRAFT_81751</name>
</gene>
<sequence length="221" mass="25214">MRHPPRHPDVYTSCRHPACFLPLYWVPREMVCALAVLCRVSSSSHQTPNTAHCLEENHRTGKLFFFQMSLNYGRVLDLSGPPTIIQQIHPSIHLRAVSSTLQSVEQQRPRSSRYLLHEITQDTELASSIFYHSQHYDKKNHMHAHILPPDAIHTCIPLRPDATRCSHRTSISNMYGTLVRQKDSPIPEYIRASLAREIMTPTVLASCSLSSHLGARSYSHF</sequence>
<dbReference type="EMBL" id="KZ851866">
    <property type="protein sequence ID" value="RDK38143.1"/>
    <property type="molecule type" value="Genomic_DNA"/>
</dbReference>
<dbReference type="AlphaFoldDB" id="A0A370P7I6"/>
<evidence type="ECO:0000313" key="1">
    <source>
        <dbReference type="EMBL" id="RDK38143.1"/>
    </source>
</evidence>
<keyword evidence="2" id="KW-1185">Reference proteome</keyword>